<dbReference type="Proteomes" id="UP001597399">
    <property type="component" value="Unassembled WGS sequence"/>
</dbReference>
<name>A0ABW5S5V7_9BACL</name>
<gene>
    <name evidence="2" type="ORF">ACFSUE_09820</name>
</gene>
<keyword evidence="3" id="KW-1185">Reference proteome</keyword>
<organism evidence="2 3">
    <name type="scientific">Sporolactobacillus shoreicorticis</name>
    <dbReference type="NCBI Taxonomy" id="1923877"/>
    <lineage>
        <taxon>Bacteria</taxon>
        <taxon>Bacillati</taxon>
        <taxon>Bacillota</taxon>
        <taxon>Bacilli</taxon>
        <taxon>Bacillales</taxon>
        <taxon>Sporolactobacillaceae</taxon>
        <taxon>Sporolactobacillus</taxon>
    </lineage>
</organism>
<protein>
    <submittedName>
        <fullName evidence="2">Cell surface protein</fullName>
    </submittedName>
</protein>
<sequence>MKFKRFIISALVLVLSVTTLSVPAHAATTKPPLDSSTVSNVTDQGISSELIQKANPFITIVDGKFNLNKNASSVLTQNEISEVTKLISENNKLIPTKNTIQKENTFIQTVSESTSNSQGKFTALAKKSSFYINIVYTWWGAQLQFSHKAVNDLYDFSSISGTVGVGTTLKKFLKKKGLTLASKWLGPISLYGTLVFWAMHRVDKGKGVNLNCVLYVPATITAR</sequence>
<dbReference type="EMBL" id="JBHUMQ010000023">
    <property type="protein sequence ID" value="MFD2693920.1"/>
    <property type="molecule type" value="Genomic_DNA"/>
</dbReference>
<comment type="caution">
    <text evidence="2">The sequence shown here is derived from an EMBL/GenBank/DDBJ whole genome shotgun (WGS) entry which is preliminary data.</text>
</comment>
<keyword evidence="1" id="KW-0732">Signal</keyword>
<accession>A0ABW5S5V7</accession>
<proteinExistence type="predicted"/>
<evidence type="ECO:0000256" key="1">
    <source>
        <dbReference type="SAM" id="SignalP"/>
    </source>
</evidence>
<evidence type="ECO:0000313" key="2">
    <source>
        <dbReference type="EMBL" id="MFD2693920.1"/>
    </source>
</evidence>
<dbReference type="RefSeq" id="WP_253061164.1">
    <property type="nucleotide sequence ID" value="NZ_JAMXWM010000008.1"/>
</dbReference>
<feature type="signal peptide" evidence="1">
    <location>
        <begin position="1"/>
        <end position="26"/>
    </location>
</feature>
<evidence type="ECO:0000313" key="3">
    <source>
        <dbReference type="Proteomes" id="UP001597399"/>
    </source>
</evidence>
<reference evidence="3" key="1">
    <citation type="journal article" date="2019" name="Int. J. Syst. Evol. Microbiol.">
        <title>The Global Catalogue of Microorganisms (GCM) 10K type strain sequencing project: providing services to taxonomists for standard genome sequencing and annotation.</title>
        <authorList>
            <consortium name="The Broad Institute Genomics Platform"/>
            <consortium name="The Broad Institute Genome Sequencing Center for Infectious Disease"/>
            <person name="Wu L."/>
            <person name="Ma J."/>
        </authorList>
    </citation>
    <scope>NUCLEOTIDE SEQUENCE [LARGE SCALE GENOMIC DNA]</scope>
    <source>
        <strain evidence="3">TISTR 2466</strain>
    </source>
</reference>
<feature type="chain" id="PRO_5047502774" evidence="1">
    <location>
        <begin position="27"/>
        <end position="223"/>
    </location>
</feature>